<dbReference type="OrthoDB" id="192847at2"/>
<feature type="domain" description="Transcription elongation factor GreA/GreB C-terminal" evidence="1">
    <location>
        <begin position="52"/>
        <end position="125"/>
    </location>
</feature>
<dbReference type="GO" id="GO:0003746">
    <property type="term" value="F:translation elongation factor activity"/>
    <property type="evidence" value="ECO:0007669"/>
    <property type="project" value="UniProtKB-KW"/>
</dbReference>
<dbReference type="AlphaFoldDB" id="A0A3D8YB22"/>
<protein>
    <submittedName>
        <fullName evidence="2">Transcription elongation factor GreAB</fullName>
    </submittedName>
</protein>
<dbReference type="GO" id="GO:0003677">
    <property type="term" value="F:DNA binding"/>
    <property type="evidence" value="ECO:0007669"/>
    <property type="project" value="InterPro"/>
</dbReference>
<evidence type="ECO:0000313" key="3">
    <source>
        <dbReference type="Proteomes" id="UP000256373"/>
    </source>
</evidence>
<dbReference type="EMBL" id="QNUL01000009">
    <property type="protein sequence ID" value="REA60959.1"/>
    <property type="molecule type" value="Genomic_DNA"/>
</dbReference>
<keyword evidence="3" id="KW-1185">Reference proteome</keyword>
<dbReference type="RefSeq" id="WP_115831480.1">
    <property type="nucleotide sequence ID" value="NZ_QNUL01000009.1"/>
</dbReference>
<dbReference type="PANTHER" id="PTHR30437:SF5">
    <property type="entry name" value="REGULATOR OF NUCLEOSIDE DIPHOSPHATE KINASE"/>
    <property type="match status" value="1"/>
</dbReference>
<dbReference type="Gene3D" id="3.10.50.30">
    <property type="entry name" value="Transcription elongation factor, GreA/GreB, C-terminal domain"/>
    <property type="match status" value="1"/>
</dbReference>
<gene>
    <name evidence="2" type="ORF">DSL64_13115</name>
</gene>
<dbReference type="GO" id="GO:0032784">
    <property type="term" value="P:regulation of DNA-templated transcription elongation"/>
    <property type="evidence" value="ECO:0007669"/>
    <property type="project" value="InterPro"/>
</dbReference>
<dbReference type="Proteomes" id="UP000256373">
    <property type="component" value="Unassembled WGS sequence"/>
</dbReference>
<keyword evidence="2" id="KW-0251">Elongation factor</keyword>
<evidence type="ECO:0000259" key="1">
    <source>
        <dbReference type="Pfam" id="PF01272"/>
    </source>
</evidence>
<keyword evidence="2" id="KW-0648">Protein biosynthesis</keyword>
<dbReference type="InterPro" id="IPR023459">
    <property type="entry name" value="Tscrpt_elong_fac_GreA/B_fam"/>
</dbReference>
<name>A0A3D8YB22_9BACT</name>
<reference evidence="2 3" key="1">
    <citation type="submission" date="2018-07" db="EMBL/GenBank/DDBJ databases">
        <title>Dyadobacter roseus sp. nov., isolated from rose rhizosphere soil.</title>
        <authorList>
            <person name="Chen L."/>
        </authorList>
    </citation>
    <scope>NUCLEOTIDE SEQUENCE [LARGE SCALE GENOMIC DNA]</scope>
    <source>
        <strain evidence="2 3">RS19</strain>
    </source>
</reference>
<dbReference type="InterPro" id="IPR001437">
    <property type="entry name" value="Tscrpt_elong_fac_GreA/B_C"/>
</dbReference>
<dbReference type="PANTHER" id="PTHR30437">
    <property type="entry name" value="TRANSCRIPTION ELONGATION FACTOR GREA"/>
    <property type="match status" value="1"/>
</dbReference>
<organism evidence="2 3">
    <name type="scientific">Dyadobacter luteus</name>
    <dbReference type="NCBI Taxonomy" id="2259619"/>
    <lineage>
        <taxon>Bacteria</taxon>
        <taxon>Pseudomonadati</taxon>
        <taxon>Bacteroidota</taxon>
        <taxon>Cytophagia</taxon>
        <taxon>Cytophagales</taxon>
        <taxon>Spirosomataceae</taxon>
        <taxon>Dyadobacter</taxon>
    </lineage>
</organism>
<dbReference type="SUPFAM" id="SSF54534">
    <property type="entry name" value="FKBP-like"/>
    <property type="match status" value="1"/>
</dbReference>
<dbReference type="GO" id="GO:0006354">
    <property type="term" value="P:DNA-templated transcription elongation"/>
    <property type="evidence" value="ECO:0007669"/>
    <property type="project" value="TreeGrafter"/>
</dbReference>
<dbReference type="GO" id="GO:0070063">
    <property type="term" value="F:RNA polymerase binding"/>
    <property type="evidence" value="ECO:0007669"/>
    <property type="project" value="InterPro"/>
</dbReference>
<sequence length="126" mass="14167">MSLSKTPVIISEGDYKLLKQFAEQFPAHGQDKEMTLSYELNRAVIVENDELPEGCVRLNSTVKVRELTANQDMEFSIVMPSLADMNQRKISVLTPMGAALIGLCKGEKVKWQMPSGLRHFEILEVI</sequence>
<comment type="caution">
    <text evidence="2">The sequence shown here is derived from an EMBL/GenBank/DDBJ whole genome shotgun (WGS) entry which is preliminary data.</text>
</comment>
<proteinExistence type="predicted"/>
<dbReference type="InterPro" id="IPR036953">
    <property type="entry name" value="GreA/GreB_C_sf"/>
</dbReference>
<evidence type="ECO:0000313" key="2">
    <source>
        <dbReference type="EMBL" id="REA60959.1"/>
    </source>
</evidence>
<accession>A0A3D8YB22</accession>
<dbReference type="Pfam" id="PF01272">
    <property type="entry name" value="GreA_GreB"/>
    <property type="match status" value="1"/>
</dbReference>